<dbReference type="AlphaFoldDB" id="A0A3P6SPJ3"/>
<dbReference type="OrthoDB" id="295029at2759"/>
<evidence type="ECO:0000313" key="2">
    <source>
        <dbReference type="EMBL" id="VDK76906.1"/>
    </source>
</evidence>
<dbReference type="Proteomes" id="UP000271889">
    <property type="component" value="Unassembled WGS sequence"/>
</dbReference>
<feature type="region of interest" description="Disordered" evidence="1">
    <location>
        <begin position="115"/>
        <end position="148"/>
    </location>
</feature>
<proteinExistence type="predicted"/>
<keyword evidence="3" id="KW-1185">Reference proteome</keyword>
<reference evidence="2 3" key="1">
    <citation type="submission" date="2018-11" db="EMBL/GenBank/DDBJ databases">
        <authorList>
            <consortium name="Pathogen Informatics"/>
        </authorList>
    </citation>
    <scope>NUCLEOTIDE SEQUENCE [LARGE SCALE GENOMIC DNA]</scope>
</reference>
<evidence type="ECO:0000313" key="3">
    <source>
        <dbReference type="Proteomes" id="UP000271889"/>
    </source>
</evidence>
<accession>A0A3P6SPJ3</accession>
<dbReference type="EMBL" id="UYRV01025143">
    <property type="protein sequence ID" value="VDK76906.1"/>
    <property type="molecule type" value="Genomic_DNA"/>
</dbReference>
<organism evidence="2 3">
    <name type="scientific">Cylicostephanus goldi</name>
    <name type="common">Nematode worm</name>
    <dbReference type="NCBI Taxonomy" id="71465"/>
    <lineage>
        <taxon>Eukaryota</taxon>
        <taxon>Metazoa</taxon>
        <taxon>Ecdysozoa</taxon>
        <taxon>Nematoda</taxon>
        <taxon>Chromadorea</taxon>
        <taxon>Rhabditida</taxon>
        <taxon>Rhabditina</taxon>
        <taxon>Rhabditomorpha</taxon>
        <taxon>Strongyloidea</taxon>
        <taxon>Strongylidae</taxon>
        <taxon>Cylicostephanus</taxon>
    </lineage>
</organism>
<sequence length="169" mass="18384">MDLEENDVDESKFEAMCSTKKCSLLDEWPEQNDQSAGDNWPEMKRSNGTAFDWPGNSQSSKGEATNFFPVQWDKAPADNSSEGEDWACFPQDTSTPKKAEGDDEWADFSSAKANESIGSGRFSDWPGVDAEITNASNAKPDPANPVMPGLATGVISTSLDRNAMNQSEC</sequence>
<evidence type="ECO:0000256" key="1">
    <source>
        <dbReference type="SAM" id="MobiDB-lite"/>
    </source>
</evidence>
<feature type="region of interest" description="Disordered" evidence="1">
    <location>
        <begin position="28"/>
        <end position="103"/>
    </location>
</feature>
<gene>
    <name evidence="2" type="ORF">CGOC_LOCUS7296</name>
</gene>
<protein>
    <submittedName>
        <fullName evidence="2">Uncharacterized protein</fullName>
    </submittedName>
</protein>
<name>A0A3P6SPJ3_CYLGO</name>